<accession>A0A6N3ECG5</accession>
<evidence type="ECO:0000256" key="1">
    <source>
        <dbReference type="ARBA" id="ARBA00004651"/>
    </source>
</evidence>
<feature type="transmembrane region" description="Helical" evidence="10">
    <location>
        <begin position="391"/>
        <end position="414"/>
    </location>
</feature>
<evidence type="ECO:0000256" key="5">
    <source>
        <dbReference type="ARBA" id="ARBA00022475"/>
    </source>
</evidence>
<keyword evidence="6 10" id="KW-0812">Transmembrane</keyword>
<feature type="transmembrane region" description="Helical" evidence="10">
    <location>
        <begin position="357"/>
        <end position="379"/>
    </location>
</feature>
<evidence type="ECO:0000256" key="2">
    <source>
        <dbReference type="ARBA" id="ARBA00008417"/>
    </source>
</evidence>
<organism evidence="11">
    <name type="scientific">Paraprevotella clara</name>
    <dbReference type="NCBI Taxonomy" id="454154"/>
    <lineage>
        <taxon>Bacteria</taxon>
        <taxon>Pseudomonadati</taxon>
        <taxon>Bacteroidota</taxon>
        <taxon>Bacteroidia</taxon>
        <taxon>Bacteroidales</taxon>
        <taxon>Prevotellaceae</taxon>
        <taxon>Paraprevotella</taxon>
    </lineage>
</organism>
<dbReference type="PANTHER" id="PTHR43823">
    <property type="entry name" value="SPORULATION PROTEIN YKVU"/>
    <property type="match status" value="1"/>
</dbReference>
<keyword evidence="9" id="KW-0046">Antibiotic resistance</keyword>
<protein>
    <recommendedName>
        <fullName evidence="3">Multidrug export protein MepA</fullName>
    </recommendedName>
</protein>
<feature type="transmembrane region" description="Helical" evidence="10">
    <location>
        <begin position="139"/>
        <end position="160"/>
    </location>
</feature>
<dbReference type="AlphaFoldDB" id="A0A6N3ECG5"/>
<dbReference type="InterPro" id="IPR002528">
    <property type="entry name" value="MATE_fam"/>
</dbReference>
<dbReference type="GO" id="GO:0046677">
    <property type="term" value="P:response to antibiotic"/>
    <property type="evidence" value="ECO:0007669"/>
    <property type="project" value="UniProtKB-KW"/>
</dbReference>
<sequence length="450" mass="49142">MSNPTSPLDLGTLPVSKLLKQYAFPAIVAMTASSLYNMVDSIFIGHGVGPLAISGLALTFPFMNLSAAFGAMVGIGASTLISVRLGQQDYKAAQDIFGNVVTLTLILGVLFSIVALVFLDPILSFFGASPATLPYAREYMEIILLGNVVTHSFFTFNAILRSTGHPQLAMNATIMAVVGNTILNPIFIYGMNMGIRGAATATILAQIVSLLWQVSVFRRPKELIQFKRGIYRLKKKIVKDTFAIGMSPFLMNSCACLVVILINRGLGQYGGDLAIGAYGIVNRVLFIFIMIVIGLNQGMQPIAGYNYGSQDYHRVLKVLRYTLLWGTLITTTGFLIGELLPELCVRAFTTDEELTDIAVRGMRIVVIFYPLIGMQMVTTNFFQSIGQASKSIFLSLTRQLLFLIPLLLTLPQFWGVKGVWLAMPISDAIACIVAGIMLITAYRKFKKLAV</sequence>
<gene>
    <name evidence="11" type="primary">mepA_5</name>
    <name evidence="11" type="ORF">PCLFYP37_02670</name>
</gene>
<dbReference type="CDD" id="cd13143">
    <property type="entry name" value="MATE_MepA_like"/>
    <property type="match status" value="1"/>
</dbReference>
<dbReference type="Pfam" id="PF01554">
    <property type="entry name" value="MatE"/>
    <property type="match status" value="2"/>
</dbReference>
<feature type="transmembrane region" description="Helical" evidence="10">
    <location>
        <begin position="172"/>
        <end position="191"/>
    </location>
</feature>
<name>A0A6N3ECG5_9BACT</name>
<dbReference type="InterPro" id="IPR048279">
    <property type="entry name" value="MdtK-like"/>
</dbReference>
<dbReference type="PIRSF" id="PIRSF006603">
    <property type="entry name" value="DinF"/>
    <property type="match status" value="1"/>
</dbReference>
<evidence type="ECO:0000256" key="9">
    <source>
        <dbReference type="ARBA" id="ARBA00023251"/>
    </source>
</evidence>
<dbReference type="InterPro" id="IPR045070">
    <property type="entry name" value="MATE_MepA-like"/>
</dbReference>
<evidence type="ECO:0000256" key="10">
    <source>
        <dbReference type="SAM" id="Phobius"/>
    </source>
</evidence>
<dbReference type="GO" id="GO:0042910">
    <property type="term" value="F:xenobiotic transmembrane transporter activity"/>
    <property type="evidence" value="ECO:0007669"/>
    <property type="project" value="InterPro"/>
</dbReference>
<dbReference type="GeneID" id="93556730"/>
<feature type="transmembrane region" description="Helical" evidence="10">
    <location>
        <begin position="51"/>
        <end position="75"/>
    </location>
</feature>
<evidence type="ECO:0000256" key="4">
    <source>
        <dbReference type="ARBA" id="ARBA00022448"/>
    </source>
</evidence>
<feature type="transmembrane region" description="Helical" evidence="10">
    <location>
        <begin position="237"/>
        <end position="262"/>
    </location>
</feature>
<comment type="similarity">
    <text evidence="2">Belongs to the multi antimicrobial extrusion (MATE) (TC 2.A.66.1) family. MepA subfamily.</text>
</comment>
<dbReference type="InterPro" id="IPR051327">
    <property type="entry name" value="MATE_MepA_subfamily"/>
</dbReference>
<feature type="transmembrane region" description="Helical" evidence="10">
    <location>
        <begin position="420"/>
        <end position="442"/>
    </location>
</feature>
<dbReference type="GO" id="GO:0015297">
    <property type="term" value="F:antiporter activity"/>
    <property type="evidence" value="ECO:0007669"/>
    <property type="project" value="InterPro"/>
</dbReference>
<dbReference type="RefSeq" id="WP_008618596.1">
    <property type="nucleotide sequence ID" value="NZ_AP025941.1"/>
</dbReference>
<keyword evidence="4" id="KW-0813">Transport</keyword>
<feature type="transmembrane region" description="Helical" evidence="10">
    <location>
        <begin position="96"/>
        <end position="119"/>
    </location>
</feature>
<proteinExistence type="inferred from homology"/>
<keyword evidence="5" id="KW-1003">Cell membrane</keyword>
<keyword evidence="7 10" id="KW-1133">Transmembrane helix</keyword>
<evidence type="ECO:0000256" key="8">
    <source>
        <dbReference type="ARBA" id="ARBA00023136"/>
    </source>
</evidence>
<dbReference type="NCBIfam" id="TIGR00797">
    <property type="entry name" value="matE"/>
    <property type="match status" value="1"/>
</dbReference>
<evidence type="ECO:0000256" key="7">
    <source>
        <dbReference type="ARBA" id="ARBA00022989"/>
    </source>
</evidence>
<evidence type="ECO:0000256" key="3">
    <source>
        <dbReference type="ARBA" id="ARBA00022106"/>
    </source>
</evidence>
<feature type="transmembrane region" description="Helical" evidence="10">
    <location>
        <begin position="197"/>
        <end position="217"/>
    </location>
</feature>
<dbReference type="EMBL" id="CACRUT010000015">
    <property type="protein sequence ID" value="VYU37458.1"/>
    <property type="molecule type" value="Genomic_DNA"/>
</dbReference>
<dbReference type="PANTHER" id="PTHR43823:SF3">
    <property type="entry name" value="MULTIDRUG EXPORT PROTEIN MEPA"/>
    <property type="match status" value="1"/>
</dbReference>
<dbReference type="GO" id="GO:0005886">
    <property type="term" value="C:plasma membrane"/>
    <property type="evidence" value="ECO:0007669"/>
    <property type="project" value="UniProtKB-SubCell"/>
</dbReference>
<keyword evidence="8 10" id="KW-0472">Membrane</keyword>
<reference evidence="11" key="1">
    <citation type="submission" date="2019-11" db="EMBL/GenBank/DDBJ databases">
        <authorList>
            <person name="Feng L."/>
        </authorList>
    </citation>
    <scope>NUCLEOTIDE SEQUENCE</scope>
    <source>
        <strain evidence="11">PclaraLFYP37</strain>
    </source>
</reference>
<evidence type="ECO:0000256" key="6">
    <source>
        <dbReference type="ARBA" id="ARBA00022692"/>
    </source>
</evidence>
<comment type="subcellular location">
    <subcellularLocation>
        <location evidence="1">Cell membrane</location>
        <topology evidence="1">Multi-pass membrane protein</topology>
    </subcellularLocation>
</comment>
<feature type="transmembrane region" description="Helical" evidence="10">
    <location>
        <begin position="274"/>
        <end position="297"/>
    </location>
</feature>
<evidence type="ECO:0000313" key="11">
    <source>
        <dbReference type="EMBL" id="VYU37458.1"/>
    </source>
</evidence>
<feature type="transmembrane region" description="Helical" evidence="10">
    <location>
        <begin position="318"/>
        <end position="337"/>
    </location>
</feature>